<reference evidence="2 3" key="1">
    <citation type="submission" date="2019-03" db="EMBL/GenBank/DDBJ databases">
        <title>Genomic Encyclopedia of Type Strains, Phase IV (KMG-IV): sequencing the most valuable type-strain genomes for metagenomic binning, comparative biology and taxonomic classification.</title>
        <authorList>
            <person name="Goeker M."/>
        </authorList>
    </citation>
    <scope>NUCLEOTIDE SEQUENCE [LARGE SCALE GENOMIC DNA]</scope>
    <source>
        <strain evidence="2 3">DSM 21667</strain>
    </source>
</reference>
<dbReference type="EMBL" id="SNZH01000004">
    <property type="protein sequence ID" value="TDR45788.1"/>
    <property type="molecule type" value="Genomic_DNA"/>
</dbReference>
<evidence type="ECO:0000256" key="1">
    <source>
        <dbReference type="SAM" id="SignalP"/>
    </source>
</evidence>
<organism evidence="2 3">
    <name type="scientific">Tahibacter aquaticus</name>
    <dbReference type="NCBI Taxonomy" id="520092"/>
    <lineage>
        <taxon>Bacteria</taxon>
        <taxon>Pseudomonadati</taxon>
        <taxon>Pseudomonadota</taxon>
        <taxon>Gammaproteobacteria</taxon>
        <taxon>Lysobacterales</taxon>
        <taxon>Rhodanobacteraceae</taxon>
        <taxon>Tahibacter</taxon>
    </lineage>
</organism>
<name>A0A4R6Z2F5_9GAMM</name>
<keyword evidence="3" id="KW-1185">Reference proteome</keyword>
<dbReference type="AlphaFoldDB" id="A0A4R6Z2F5"/>
<comment type="caution">
    <text evidence="2">The sequence shown here is derived from an EMBL/GenBank/DDBJ whole genome shotgun (WGS) entry which is preliminary data.</text>
</comment>
<keyword evidence="1" id="KW-0732">Signal</keyword>
<dbReference type="OrthoDB" id="5953487at2"/>
<proteinExistence type="predicted"/>
<accession>A0A4R6Z2F5</accession>
<sequence length="252" mass="26203">MPRLSLFRPLLACAVLTGTAAAQAATPLPSAATAPDQVLRWFNGSINFAIGSNINCQTQQIESTASAYAGYTLLPPNFTPSVGEVFYTHLVVSHQGNPCTGSALGIEFALPNGVTTAVSSDNPAFCFARTNNFQGTNPVLINLGTDIGYGCPQSFPASSNGRRLIAPNGGAGGSGAWGMAFGFYLEFLIPLRATTPLPGISQIVWTINPGVGQFGQVGVAPTVNNEVIFRSTMEDNQLTLDLCSVTPLAAGC</sequence>
<evidence type="ECO:0008006" key="4">
    <source>
        <dbReference type="Google" id="ProtNLM"/>
    </source>
</evidence>
<dbReference type="RefSeq" id="WP_133818154.1">
    <property type="nucleotide sequence ID" value="NZ_SNZH01000004.1"/>
</dbReference>
<evidence type="ECO:0000313" key="2">
    <source>
        <dbReference type="EMBL" id="TDR45788.1"/>
    </source>
</evidence>
<dbReference type="Proteomes" id="UP000295293">
    <property type="component" value="Unassembled WGS sequence"/>
</dbReference>
<protein>
    <recommendedName>
        <fullName evidence="4">Secreted protein</fullName>
    </recommendedName>
</protein>
<feature type="signal peptide" evidence="1">
    <location>
        <begin position="1"/>
        <end position="24"/>
    </location>
</feature>
<gene>
    <name evidence="2" type="ORF">DFR29_104216</name>
</gene>
<evidence type="ECO:0000313" key="3">
    <source>
        <dbReference type="Proteomes" id="UP000295293"/>
    </source>
</evidence>
<feature type="chain" id="PRO_5020923613" description="Secreted protein" evidence="1">
    <location>
        <begin position="25"/>
        <end position="252"/>
    </location>
</feature>